<comment type="caution">
    <text evidence="4">The sequence shown here is derived from an EMBL/GenBank/DDBJ whole genome shotgun (WGS) entry which is preliminary data.</text>
</comment>
<dbReference type="AlphaFoldDB" id="A0A433Q1M7"/>
<accession>A0A433Q1M7</accession>
<dbReference type="GO" id="GO:0005737">
    <property type="term" value="C:cytoplasm"/>
    <property type="evidence" value="ECO:0007669"/>
    <property type="project" value="TreeGrafter"/>
</dbReference>
<dbReference type="PANTHER" id="PTHR11079:SF156">
    <property type="entry name" value="INACTIVE TRNA-SPECIFIC ADENOSINE DEAMINASE-LIKE PROTEIN 3-RELATED"/>
    <property type="match status" value="1"/>
</dbReference>
<evidence type="ECO:0000259" key="3">
    <source>
        <dbReference type="PROSITE" id="PS51747"/>
    </source>
</evidence>
<dbReference type="EMBL" id="RBNJ01019304">
    <property type="protein sequence ID" value="RUS23584.1"/>
    <property type="molecule type" value="Genomic_DNA"/>
</dbReference>
<dbReference type="Pfam" id="PF00383">
    <property type="entry name" value="dCMP_cyt_deam_1"/>
    <property type="match status" value="1"/>
</dbReference>
<dbReference type="Proteomes" id="UP000274822">
    <property type="component" value="Unassembled WGS sequence"/>
</dbReference>
<dbReference type="InterPro" id="IPR016193">
    <property type="entry name" value="Cytidine_deaminase-like"/>
</dbReference>
<name>A0A433Q1M7_9FUNG</name>
<proteinExistence type="inferred from homology"/>
<evidence type="ECO:0000256" key="2">
    <source>
        <dbReference type="ARBA" id="ARBA00038160"/>
    </source>
</evidence>
<evidence type="ECO:0000313" key="5">
    <source>
        <dbReference type="Proteomes" id="UP000274822"/>
    </source>
</evidence>
<dbReference type="SUPFAM" id="SSF53927">
    <property type="entry name" value="Cytidine deaminase-like"/>
    <property type="match status" value="1"/>
</dbReference>
<dbReference type="PROSITE" id="PS51747">
    <property type="entry name" value="CYT_DCMP_DEAMINASES_2"/>
    <property type="match status" value="1"/>
</dbReference>
<evidence type="ECO:0000256" key="1">
    <source>
        <dbReference type="ARBA" id="ARBA00022694"/>
    </source>
</evidence>
<dbReference type="GO" id="GO:0005634">
    <property type="term" value="C:nucleus"/>
    <property type="evidence" value="ECO:0007669"/>
    <property type="project" value="TreeGrafter"/>
</dbReference>
<organism evidence="4 5">
    <name type="scientific">Jimgerdemannia flammicorona</name>
    <dbReference type="NCBI Taxonomy" id="994334"/>
    <lineage>
        <taxon>Eukaryota</taxon>
        <taxon>Fungi</taxon>
        <taxon>Fungi incertae sedis</taxon>
        <taxon>Mucoromycota</taxon>
        <taxon>Mucoromycotina</taxon>
        <taxon>Endogonomycetes</taxon>
        <taxon>Endogonales</taxon>
        <taxon>Endogonaceae</taxon>
        <taxon>Jimgerdemannia</taxon>
    </lineage>
</organism>
<evidence type="ECO:0000313" key="4">
    <source>
        <dbReference type="EMBL" id="RUS23584.1"/>
    </source>
</evidence>
<gene>
    <name evidence="4" type="ORF">BC938DRAFT_474925</name>
</gene>
<dbReference type="GO" id="GO:0008033">
    <property type="term" value="P:tRNA processing"/>
    <property type="evidence" value="ECO:0007669"/>
    <property type="project" value="UniProtKB-KW"/>
</dbReference>
<keyword evidence="5" id="KW-1185">Reference proteome</keyword>
<dbReference type="PANTHER" id="PTHR11079">
    <property type="entry name" value="CYTOSINE DEAMINASE FAMILY MEMBER"/>
    <property type="match status" value="1"/>
</dbReference>
<comment type="similarity">
    <text evidence="2">Belongs to the cytidine and deoxycytidylate deaminase family. ADAT3 subfamily.</text>
</comment>
<keyword evidence="1" id="KW-0819">tRNA processing</keyword>
<dbReference type="CDD" id="cd01285">
    <property type="entry name" value="nucleoside_deaminase"/>
    <property type="match status" value="1"/>
</dbReference>
<sequence length="337" mass="37728">MGPVNVYVSEVNAKETSRKYCPQLENLEHVKRIKKTFHEDKTFTLTVLICLTNAIAQSELMALANEHGFAGVMKPRVDVVPKHAPCTRAQFDAWKAVWPMNFREDPRRLVNFHGWDFVTGNLWEVRFSEEEIVVIGAWMGDVLRLSRTAGSKGEYPIAALIIDPSTSTVLATSTDTRRTTHHPLRHAVMNCIDGVANRERLSKFSVPTTPSSATASVAPDVRNVPQKRKVREMEVDTIAVDREGERVSSASRPTMPTGADATERAYLCTGYDLYVSHEPCVMCAMALVHSRISRVFYALPTPGSGGLGSVYKIHSHSGLNHHYKVFRWLASIDNYMR</sequence>
<dbReference type="Gene3D" id="3.40.140.10">
    <property type="entry name" value="Cytidine Deaminase, domain 2"/>
    <property type="match status" value="1"/>
</dbReference>
<reference evidence="4 5" key="1">
    <citation type="journal article" date="2018" name="New Phytol.">
        <title>Phylogenomics of Endogonaceae and evolution of mycorrhizas within Mucoromycota.</title>
        <authorList>
            <person name="Chang Y."/>
            <person name="Desiro A."/>
            <person name="Na H."/>
            <person name="Sandor L."/>
            <person name="Lipzen A."/>
            <person name="Clum A."/>
            <person name="Barry K."/>
            <person name="Grigoriev I.V."/>
            <person name="Martin F.M."/>
            <person name="Stajich J.E."/>
            <person name="Smith M.E."/>
            <person name="Bonito G."/>
            <person name="Spatafora J.W."/>
        </authorList>
    </citation>
    <scope>NUCLEOTIDE SEQUENCE [LARGE SCALE GENOMIC DNA]</scope>
    <source>
        <strain evidence="4 5">AD002</strain>
    </source>
</reference>
<protein>
    <submittedName>
        <fullName evidence="4">Cytidine deaminase-like protein</fullName>
    </submittedName>
</protein>
<feature type="domain" description="CMP/dCMP-type deaminase" evidence="3">
    <location>
        <begin position="206"/>
        <end position="326"/>
    </location>
</feature>
<dbReference type="GO" id="GO:0052717">
    <property type="term" value="F:tRNA-specific adenosine-34 deaminase activity"/>
    <property type="evidence" value="ECO:0007669"/>
    <property type="project" value="TreeGrafter"/>
</dbReference>
<dbReference type="InterPro" id="IPR002125">
    <property type="entry name" value="CMP_dCMP_dom"/>
</dbReference>